<dbReference type="GO" id="GO:0005762">
    <property type="term" value="C:mitochondrial large ribosomal subunit"/>
    <property type="evidence" value="ECO:0007669"/>
    <property type="project" value="TreeGrafter"/>
</dbReference>
<comment type="similarity">
    <text evidence="2">Belongs to the mitochondrion-specific ribosomal protein mL49 family.</text>
</comment>
<evidence type="ECO:0000256" key="4">
    <source>
        <dbReference type="ARBA" id="ARBA00023128"/>
    </source>
</evidence>
<dbReference type="Gene3D" id="3.30.780.10">
    <property type="entry name" value="SUI1-like domain"/>
    <property type="match status" value="1"/>
</dbReference>
<reference evidence="8" key="1">
    <citation type="journal article" date="2018" name="Nat. Microbiol.">
        <title>Leveraging single-cell genomics to expand the fungal tree of life.</title>
        <authorList>
            <person name="Ahrendt S.R."/>
            <person name="Quandt C.A."/>
            <person name="Ciobanu D."/>
            <person name="Clum A."/>
            <person name="Salamov A."/>
            <person name="Andreopoulos B."/>
            <person name="Cheng J.F."/>
            <person name="Woyke T."/>
            <person name="Pelin A."/>
            <person name="Henrissat B."/>
            <person name="Reynolds N.K."/>
            <person name="Benny G.L."/>
            <person name="Smith M.E."/>
            <person name="James T.Y."/>
            <person name="Grigoriev I.V."/>
        </authorList>
    </citation>
    <scope>NUCLEOTIDE SEQUENCE [LARGE SCALE GENOMIC DNA]</scope>
    <source>
        <strain evidence="8">RSA 1356</strain>
    </source>
</reference>
<evidence type="ECO:0000256" key="2">
    <source>
        <dbReference type="ARBA" id="ARBA00005677"/>
    </source>
</evidence>
<sequence length="79" mass="9002">YFVHRTKSKVLPVYTDIRNGGTRHMTIIRRIEGDANVLAKELVVALNEPAIKAKELNNHVIVKGRRTIDVCRFLEAKGF</sequence>
<protein>
    <recommendedName>
        <fullName evidence="6">Large ribosomal subunit protein mL49</fullName>
    </recommendedName>
</protein>
<dbReference type="EMBL" id="KZ992747">
    <property type="protein sequence ID" value="RKP07228.1"/>
    <property type="molecule type" value="Genomic_DNA"/>
</dbReference>
<dbReference type="GO" id="GO:0006412">
    <property type="term" value="P:translation"/>
    <property type="evidence" value="ECO:0007669"/>
    <property type="project" value="InterPro"/>
</dbReference>
<feature type="non-terminal residue" evidence="7">
    <location>
        <position position="1"/>
    </location>
</feature>
<proteinExistence type="inferred from homology"/>
<dbReference type="STRING" id="78915.A0A4P9XMT3"/>
<organism evidence="7 8">
    <name type="scientific">Thamnocephalis sphaerospora</name>
    <dbReference type="NCBI Taxonomy" id="78915"/>
    <lineage>
        <taxon>Eukaryota</taxon>
        <taxon>Fungi</taxon>
        <taxon>Fungi incertae sedis</taxon>
        <taxon>Zoopagomycota</taxon>
        <taxon>Zoopagomycotina</taxon>
        <taxon>Zoopagomycetes</taxon>
        <taxon>Zoopagales</taxon>
        <taxon>Sigmoideomycetaceae</taxon>
        <taxon>Thamnocephalis</taxon>
    </lineage>
</organism>
<name>A0A4P9XMT3_9FUNG</name>
<evidence type="ECO:0000256" key="3">
    <source>
        <dbReference type="ARBA" id="ARBA00022980"/>
    </source>
</evidence>
<dbReference type="Pfam" id="PF05046">
    <property type="entry name" value="Img2"/>
    <property type="match status" value="1"/>
</dbReference>
<keyword evidence="4" id="KW-0496">Mitochondrion</keyword>
<keyword evidence="5" id="KW-0687">Ribonucleoprotein</keyword>
<keyword evidence="3 7" id="KW-0689">Ribosomal protein</keyword>
<evidence type="ECO:0000256" key="6">
    <source>
        <dbReference type="ARBA" id="ARBA00035191"/>
    </source>
</evidence>
<dbReference type="PANTHER" id="PTHR13477">
    <property type="entry name" value="MITOCHONDRIAL 39S RIBOSOMAL PROTEIN L49"/>
    <property type="match status" value="1"/>
</dbReference>
<evidence type="ECO:0000313" key="8">
    <source>
        <dbReference type="Proteomes" id="UP000271241"/>
    </source>
</evidence>
<dbReference type="OrthoDB" id="19439at2759"/>
<comment type="subcellular location">
    <subcellularLocation>
        <location evidence="1">Mitochondrion</location>
    </subcellularLocation>
</comment>
<dbReference type="Proteomes" id="UP000271241">
    <property type="component" value="Unassembled WGS sequence"/>
</dbReference>
<keyword evidence="8" id="KW-1185">Reference proteome</keyword>
<dbReference type="GO" id="GO:0003735">
    <property type="term" value="F:structural constituent of ribosome"/>
    <property type="evidence" value="ECO:0007669"/>
    <property type="project" value="InterPro"/>
</dbReference>
<dbReference type="PANTHER" id="PTHR13477:SF0">
    <property type="entry name" value="LARGE RIBOSOMAL SUBUNIT PROTEIN ML49"/>
    <property type="match status" value="1"/>
</dbReference>
<dbReference type="InterPro" id="IPR007740">
    <property type="entry name" value="Ribosomal_mL49"/>
</dbReference>
<evidence type="ECO:0000313" key="7">
    <source>
        <dbReference type="EMBL" id="RKP07228.1"/>
    </source>
</evidence>
<evidence type="ECO:0000256" key="5">
    <source>
        <dbReference type="ARBA" id="ARBA00023274"/>
    </source>
</evidence>
<accession>A0A4P9XMT3</accession>
<dbReference type="AlphaFoldDB" id="A0A4P9XMT3"/>
<evidence type="ECO:0000256" key="1">
    <source>
        <dbReference type="ARBA" id="ARBA00004173"/>
    </source>
</evidence>
<gene>
    <name evidence="7" type="ORF">THASP1DRAFT_17364</name>
</gene>